<dbReference type="OrthoDB" id="28320at10239"/>
<name>Q50I35_9VIRU</name>
<dbReference type="Proteomes" id="UP000001777">
    <property type="component" value="Segment"/>
</dbReference>
<reference evidence="2 3" key="1">
    <citation type="journal article" date="2005" name="Virology">
        <title>A novel rudivirus, ARV1, of the hyperthermophilic archaeal genus Acidianus.</title>
        <authorList>
            <person name="Vestergaard G."/>
            <person name="Haring M."/>
            <person name="Peng X."/>
            <person name="Rachel R."/>
            <person name="Garrett R.A."/>
            <person name="Prangishvili D."/>
        </authorList>
    </citation>
    <scope>NUCLEOTIDE SEQUENCE</scope>
</reference>
<evidence type="ECO:0000313" key="3">
    <source>
        <dbReference type="Proteomes" id="UP000001777"/>
    </source>
</evidence>
<dbReference type="GO" id="GO:0006355">
    <property type="term" value="P:regulation of DNA-templated transcription"/>
    <property type="evidence" value="ECO:0007669"/>
    <property type="project" value="InterPro"/>
</dbReference>
<keyword evidence="3" id="KW-1185">Reference proteome</keyword>
<organism evidence="2 3">
    <name type="scientific">Acidianus rod-shaped virus 1</name>
    <dbReference type="NCBI Taxonomy" id="309181"/>
    <lineage>
        <taxon>Viruses</taxon>
        <taxon>Adnaviria</taxon>
        <taxon>Zilligvirae</taxon>
        <taxon>Taleaviricota</taxon>
        <taxon>Tokiviricetes</taxon>
        <taxon>Ligamenvirales</taxon>
        <taxon>Rudiviridae</taxon>
        <taxon>Itarudivirus</taxon>
        <taxon>Itarudivirus pozzuoliense</taxon>
        <taxon>Itarudivirus ARV1</taxon>
    </lineage>
</organism>
<evidence type="ECO:0000259" key="1">
    <source>
        <dbReference type="Pfam" id="PF01402"/>
    </source>
</evidence>
<proteinExistence type="predicted"/>
<protein>
    <submittedName>
        <fullName evidence="2">Putative transcriptional regulator</fullName>
    </submittedName>
</protein>
<dbReference type="Gene3D" id="1.10.1220.10">
    <property type="entry name" value="Met repressor-like"/>
    <property type="match status" value="1"/>
</dbReference>
<sequence>MGLKVFSFKSDPDLVLLLDQYAAKLGINRSEAIRRAIAKMVEDELKPANITKAKVEKLSL</sequence>
<dbReference type="Pfam" id="PF01402">
    <property type="entry name" value="RHH_1"/>
    <property type="match status" value="1"/>
</dbReference>
<dbReference type="InterPro" id="IPR013321">
    <property type="entry name" value="Arc_rbn_hlx_hlx"/>
</dbReference>
<accession>Q50I35</accession>
<evidence type="ECO:0000313" key="2">
    <source>
        <dbReference type="EMBL" id="CAI44191.1"/>
    </source>
</evidence>
<feature type="domain" description="Ribbon-helix-helix protein CopG" evidence="1">
    <location>
        <begin position="4"/>
        <end position="43"/>
    </location>
</feature>
<dbReference type="RefSeq" id="YP_001542653.1">
    <property type="nucleotide sequence ID" value="NC_009965.1"/>
</dbReference>
<dbReference type="EMBL" id="AJ875026">
    <property type="protein sequence ID" value="CAI44191.1"/>
    <property type="molecule type" value="Genomic_DNA"/>
</dbReference>
<dbReference type="InterPro" id="IPR002145">
    <property type="entry name" value="CopG"/>
</dbReference>
<dbReference type="GeneID" id="5729554"/>
<dbReference type="KEGG" id="vg:5729554"/>